<dbReference type="Proteomes" id="UP000838756">
    <property type="component" value="Unassembled WGS sequence"/>
</dbReference>
<proteinExistence type="predicted"/>
<dbReference type="AlphaFoldDB" id="A0A8S4S1A2"/>
<feature type="compositionally biased region" description="Polar residues" evidence="1">
    <location>
        <begin position="7"/>
        <end position="22"/>
    </location>
</feature>
<evidence type="ECO:0000313" key="3">
    <source>
        <dbReference type="Proteomes" id="UP000838756"/>
    </source>
</evidence>
<sequence length="76" mass="8400">MTWLVSHVQSLRPDQNRANSESPKLAMPEIEPGTSYLNSQRSPLRQGGRQKNCEVCCEDEKPVVAPPPPTGVVRSD</sequence>
<dbReference type="EMBL" id="CAKXAJ010025723">
    <property type="protein sequence ID" value="CAH2243233.1"/>
    <property type="molecule type" value="Genomic_DNA"/>
</dbReference>
<gene>
    <name evidence="2" type="primary">jg14531</name>
    <name evidence="2" type="ORF">PAEG_LOCUS19401</name>
</gene>
<protein>
    <submittedName>
        <fullName evidence="2">Jg14531 protein</fullName>
    </submittedName>
</protein>
<organism evidence="2 3">
    <name type="scientific">Pararge aegeria aegeria</name>
    <dbReference type="NCBI Taxonomy" id="348720"/>
    <lineage>
        <taxon>Eukaryota</taxon>
        <taxon>Metazoa</taxon>
        <taxon>Ecdysozoa</taxon>
        <taxon>Arthropoda</taxon>
        <taxon>Hexapoda</taxon>
        <taxon>Insecta</taxon>
        <taxon>Pterygota</taxon>
        <taxon>Neoptera</taxon>
        <taxon>Endopterygota</taxon>
        <taxon>Lepidoptera</taxon>
        <taxon>Glossata</taxon>
        <taxon>Ditrysia</taxon>
        <taxon>Papilionoidea</taxon>
        <taxon>Nymphalidae</taxon>
        <taxon>Satyrinae</taxon>
        <taxon>Satyrini</taxon>
        <taxon>Parargina</taxon>
        <taxon>Pararge</taxon>
    </lineage>
</organism>
<keyword evidence="3" id="KW-1185">Reference proteome</keyword>
<evidence type="ECO:0000313" key="2">
    <source>
        <dbReference type="EMBL" id="CAH2243233.1"/>
    </source>
</evidence>
<evidence type="ECO:0000256" key="1">
    <source>
        <dbReference type="SAM" id="MobiDB-lite"/>
    </source>
</evidence>
<name>A0A8S4S1A2_9NEOP</name>
<accession>A0A8S4S1A2</accession>
<comment type="caution">
    <text evidence="2">The sequence shown here is derived from an EMBL/GenBank/DDBJ whole genome shotgun (WGS) entry which is preliminary data.</text>
</comment>
<feature type="region of interest" description="Disordered" evidence="1">
    <location>
        <begin position="1"/>
        <end position="51"/>
    </location>
</feature>
<reference evidence="2" key="1">
    <citation type="submission" date="2022-03" db="EMBL/GenBank/DDBJ databases">
        <authorList>
            <person name="Lindestad O."/>
        </authorList>
    </citation>
    <scope>NUCLEOTIDE SEQUENCE</scope>
</reference>